<sequence length="660" mass="74408">IQHPITQDVDRRRSMKKLNWDTIPSQRVLGKLNVWTCKRQQRDLVLDIRSMEELFSHVDKRASLRNSRVMGLKCDGTEIPQEPQVTILDSKKSMNIGIFLKHFKRTTVCSVVLMCPSSSYEERLKTMVLREEFFPLMEEVKSSVAVMTKGANELLNCDDLHSVIRLVLKAGNYMNAGGYSANAIGFRMASLLKLADTKANKPGMNLMHYVAKQAEDIDAELLTFPSQLENIGPAARICKDEVITDFEKEIKKIEEVKLYSGRQPGLLQQMETFLMAKLADVGSHLQELNALSNTVAEYFCEDPATFKLEECCSIFHSFCKRFDTAVRENREREAAEQRRRRSESMRISVKRRSTVSCPGRVPDQDSSLESALHSFLSTIPGGLTRCKKNTLPPVEGSPSERRSLITPSVEKTKQPKLQKENEQLDNEGEADKMREITRKVLRYQSSRSSLNGTTVSGTPPRSEREQNTPATPSTPQPRTRDHFFPHNGDAGSPWTILSPLTCSQRNQLQQNRQAHRRRLSSMSAGDDPDDGVWESDKDNHLPTSSNRDNQTSPSVGSASLPECPSQRAVSQGPMLRSVSMDETRPSPASRFRLGHLFQRSISQRSYSYGSRTESMREKRAGVSHVDGQVSTSGFISFFRRIGGRSRPGNVEERNFRGSNT</sequence>
<name>A0A671WJR9_SPAAU</name>
<feature type="compositionally biased region" description="Polar residues" evidence="1">
    <location>
        <begin position="541"/>
        <end position="557"/>
    </location>
</feature>
<dbReference type="AlphaFoldDB" id="A0A671WJR9"/>
<feature type="domain" description="FH2" evidence="2">
    <location>
        <begin position="1"/>
        <end position="348"/>
    </location>
</feature>
<dbReference type="SMART" id="SM00498">
    <property type="entry name" value="FH2"/>
    <property type="match status" value="1"/>
</dbReference>
<feature type="region of interest" description="Disordered" evidence="1">
    <location>
        <begin position="330"/>
        <end position="365"/>
    </location>
</feature>
<evidence type="ECO:0000313" key="3">
    <source>
        <dbReference type="Ensembl" id="ENSSAUP00010039340.1"/>
    </source>
</evidence>
<dbReference type="Pfam" id="PF02181">
    <property type="entry name" value="FH2"/>
    <property type="match status" value="1"/>
</dbReference>
<dbReference type="GeneTree" id="ENSGT00940000155128"/>
<feature type="compositionally biased region" description="Basic and acidic residues" evidence="1">
    <location>
        <begin position="429"/>
        <end position="438"/>
    </location>
</feature>
<dbReference type="InterPro" id="IPR015425">
    <property type="entry name" value="FH2_Formin"/>
</dbReference>
<evidence type="ECO:0000259" key="2">
    <source>
        <dbReference type="PROSITE" id="PS51444"/>
    </source>
</evidence>
<dbReference type="Ensembl" id="ENSSAUT00010041471.1">
    <property type="protein sequence ID" value="ENSSAUP00010039340.1"/>
    <property type="gene ID" value="ENSSAUG00010016566.1"/>
</dbReference>
<feature type="region of interest" description="Disordered" evidence="1">
    <location>
        <begin position="382"/>
        <end position="592"/>
    </location>
</feature>
<dbReference type="PANTHER" id="PTHR46345:SF7">
    <property type="entry name" value="FH2 DOMAIN CONTAINING 3-RELATED"/>
    <property type="match status" value="1"/>
</dbReference>
<organism evidence="3 4">
    <name type="scientific">Sparus aurata</name>
    <name type="common">Gilthead sea bream</name>
    <dbReference type="NCBI Taxonomy" id="8175"/>
    <lineage>
        <taxon>Eukaryota</taxon>
        <taxon>Metazoa</taxon>
        <taxon>Chordata</taxon>
        <taxon>Craniata</taxon>
        <taxon>Vertebrata</taxon>
        <taxon>Euteleostomi</taxon>
        <taxon>Actinopterygii</taxon>
        <taxon>Neopterygii</taxon>
        <taxon>Teleostei</taxon>
        <taxon>Neoteleostei</taxon>
        <taxon>Acanthomorphata</taxon>
        <taxon>Eupercaria</taxon>
        <taxon>Spariformes</taxon>
        <taxon>Sparidae</taxon>
        <taxon>Sparus</taxon>
    </lineage>
</organism>
<evidence type="ECO:0000256" key="1">
    <source>
        <dbReference type="SAM" id="MobiDB-lite"/>
    </source>
</evidence>
<feature type="compositionally biased region" description="Polar residues" evidence="1">
    <location>
        <begin position="443"/>
        <end position="459"/>
    </location>
</feature>
<dbReference type="PANTHER" id="PTHR46345">
    <property type="entry name" value="INVERTED FORMIN-2"/>
    <property type="match status" value="1"/>
</dbReference>
<gene>
    <name evidence="3" type="primary">fhdc3</name>
</gene>
<dbReference type="InterPro" id="IPR042201">
    <property type="entry name" value="FH2_Formin_sf"/>
</dbReference>
<dbReference type="OMA" id="FGSCDIQ"/>
<dbReference type="PROSITE" id="PS51444">
    <property type="entry name" value="FH2"/>
    <property type="match status" value="1"/>
</dbReference>
<accession>A0A671WJR9</accession>
<feature type="compositionally biased region" description="Polar residues" evidence="1">
    <location>
        <begin position="467"/>
        <end position="477"/>
    </location>
</feature>
<evidence type="ECO:0000313" key="4">
    <source>
        <dbReference type="Proteomes" id="UP000472265"/>
    </source>
</evidence>
<dbReference type="InParanoid" id="A0A671WJR9"/>
<dbReference type="Gene3D" id="1.20.58.2220">
    <property type="entry name" value="Formin, FH2 domain"/>
    <property type="match status" value="2"/>
</dbReference>
<reference evidence="3" key="2">
    <citation type="submission" date="2025-08" db="UniProtKB">
        <authorList>
            <consortium name="Ensembl"/>
        </authorList>
    </citation>
    <scope>IDENTIFICATION</scope>
</reference>
<proteinExistence type="predicted"/>
<protein>
    <submittedName>
        <fullName evidence="3">FH2 domain containing 3</fullName>
    </submittedName>
</protein>
<reference evidence="3" key="1">
    <citation type="submission" date="2021-04" db="EMBL/GenBank/DDBJ databases">
        <authorList>
            <consortium name="Wellcome Sanger Institute Data Sharing"/>
        </authorList>
    </citation>
    <scope>NUCLEOTIDE SEQUENCE [LARGE SCALE GENOMIC DNA]</scope>
</reference>
<dbReference type="Proteomes" id="UP000472265">
    <property type="component" value="Chromosome 13"/>
</dbReference>
<feature type="compositionally biased region" description="Basic and acidic residues" evidence="1">
    <location>
        <begin position="410"/>
        <end position="422"/>
    </location>
</feature>
<dbReference type="SUPFAM" id="SSF101447">
    <property type="entry name" value="Formin homology 2 domain (FH2 domain)"/>
    <property type="match status" value="1"/>
</dbReference>
<reference evidence="3" key="3">
    <citation type="submission" date="2025-09" db="UniProtKB">
        <authorList>
            <consortium name="Ensembl"/>
        </authorList>
    </citation>
    <scope>IDENTIFICATION</scope>
</reference>
<keyword evidence="4" id="KW-1185">Reference proteome</keyword>
<feature type="compositionally biased region" description="Polar residues" evidence="1">
    <location>
        <begin position="498"/>
        <end position="512"/>
    </location>
</feature>